<dbReference type="WBParaSite" id="SVE_0245300.1">
    <property type="protein sequence ID" value="SVE_0245300.1"/>
    <property type="gene ID" value="SVE_0245300"/>
</dbReference>
<evidence type="ECO:0000313" key="1">
    <source>
        <dbReference type="Proteomes" id="UP000035680"/>
    </source>
</evidence>
<accession>A0A0K0F0Y6</accession>
<sequence length="80" mass="9341">MMRMGDEKTSADVEAHSHNINRCVYVCTSIHIFNTSWRLAASFIHDSTYNRQPREKTPPVFEVEKKKLLHLPSILYCSFL</sequence>
<reference evidence="2" key="2">
    <citation type="submission" date="2015-08" db="UniProtKB">
        <authorList>
            <consortium name="WormBaseParasite"/>
        </authorList>
    </citation>
    <scope>IDENTIFICATION</scope>
</reference>
<dbReference type="AlphaFoldDB" id="A0A0K0F0Y6"/>
<protein>
    <submittedName>
        <fullName evidence="2">Ovule protein</fullName>
    </submittedName>
</protein>
<proteinExistence type="predicted"/>
<evidence type="ECO:0000313" key="2">
    <source>
        <dbReference type="WBParaSite" id="SVE_0245300.1"/>
    </source>
</evidence>
<name>A0A0K0F0Y6_STRVS</name>
<dbReference type="Proteomes" id="UP000035680">
    <property type="component" value="Unassembled WGS sequence"/>
</dbReference>
<organism evidence="1 2">
    <name type="scientific">Strongyloides venezuelensis</name>
    <name type="common">Threadworm</name>
    <dbReference type="NCBI Taxonomy" id="75913"/>
    <lineage>
        <taxon>Eukaryota</taxon>
        <taxon>Metazoa</taxon>
        <taxon>Ecdysozoa</taxon>
        <taxon>Nematoda</taxon>
        <taxon>Chromadorea</taxon>
        <taxon>Rhabditida</taxon>
        <taxon>Tylenchina</taxon>
        <taxon>Panagrolaimomorpha</taxon>
        <taxon>Strongyloidoidea</taxon>
        <taxon>Strongyloididae</taxon>
        <taxon>Strongyloides</taxon>
    </lineage>
</organism>
<reference evidence="1" key="1">
    <citation type="submission" date="2014-07" db="EMBL/GenBank/DDBJ databases">
        <authorList>
            <person name="Martin A.A"/>
            <person name="De Silva N."/>
        </authorList>
    </citation>
    <scope>NUCLEOTIDE SEQUENCE</scope>
</reference>
<keyword evidence="1" id="KW-1185">Reference proteome</keyword>